<dbReference type="AlphaFoldDB" id="A0A923M7D6"/>
<accession>A0A923M7D6</accession>
<reference evidence="2" key="1">
    <citation type="submission" date="2020-08" db="EMBL/GenBank/DDBJ databases">
        <title>Ramlibacter sp. GTP1 16S ribosomal RNA gene genome sequencing and assembly.</title>
        <authorList>
            <person name="Kang M."/>
        </authorList>
    </citation>
    <scope>NUCLEOTIDE SEQUENCE</scope>
    <source>
        <strain evidence="2">GTP1</strain>
    </source>
</reference>
<evidence type="ECO:0000313" key="3">
    <source>
        <dbReference type="Proteomes" id="UP000596827"/>
    </source>
</evidence>
<comment type="caution">
    <text evidence="2">The sequence shown here is derived from an EMBL/GenBank/DDBJ whole genome shotgun (WGS) entry which is preliminary data.</text>
</comment>
<evidence type="ECO:0000313" key="2">
    <source>
        <dbReference type="EMBL" id="MBC5764171.1"/>
    </source>
</evidence>
<proteinExistence type="predicted"/>
<feature type="region of interest" description="Disordered" evidence="1">
    <location>
        <begin position="293"/>
        <end position="315"/>
    </location>
</feature>
<feature type="region of interest" description="Disordered" evidence="1">
    <location>
        <begin position="1"/>
        <end position="29"/>
    </location>
</feature>
<feature type="region of interest" description="Disordered" evidence="1">
    <location>
        <begin position="97"/>
        <end position="117"/>
    </location>
</feature>
<organism evidence="2 3">
    <name type="scientific">Ramlibacter albus</name>
    <dbReference type="NCBI Taxonomy" id="2079448"/>
    <lineage>
        <taxon>Bacteria</taxon>
        <taxon>Pseudomonadati</taxon>
        <taxon>Pseudomonadota</taxon>
        <taxon>Betaproteobacteria</taxon>
        <taxon>Burkholderiales</taxon>
        <taxon>Comamonadaceae</taxon>
        <taxon>Ramlibacter</taxon>
    </lineage>
</organism>
<dbReference type="EMBL" id="JACORU010000002">
    <property type="protein sequence ID" value="MBC5764171.1"/>
    <property type="molecule type" value="Genomic_DNA"/>
</dbReference>
<protein>
    <submittedName>
        <fullName evidence="2">Uncharacterized protein</fullName>
    </submittedName>
</protein>
<dbReference type="RefSeq" id="WP_187080653.1">
    <property type="nucleotide sequence ID" value="NZ_JACORU010000002.1"/>
</dbReference>
<dbReference type="Proteomes" id="UP000596827">
    <property type="component" value="Unassembled WGS sequence"/>
</dbReference>
<name>A0A923M7D6_9BURK</name>
<gene>
    <name evidence="2" type="ORF">H8R02_06910</name>
</gene>
<evidence type="ECO:0000256" key="1">
    <source>
        <dbReference type="SAM" id="MobiDB-lite"/>
    </source>
</evidence>
<keyword evidence="3" id="KW-1185">Reference proteome</keyword>
<sequence>MSSTGRTPGVTFHVPGQVGGQDRKAAAQPNPFQAADPLARRALHVPEPEDVNEPVQTISEFLADCGEPPTISEFLRGCASSAEDEPALPPRVEVRMGWGEPSARDDDSDSDGAPATRTPWLDVSYYDAKSDMPLGGVLYVDLGPEHSDVEPWRLGPPSMFGGVASAQQFRHAMEEFGHRAPGTGDEALVNLCALCCKQANVRLLPTKGGDAYTRLAMDFMHMAPPACQAVLGEFLLDWAEMAMATRGGKLQSNQLKFAANLLRAVAQNSSDPGQQTRAAEMAAKAIVQLASLSQPNGSGGGGAGARRLVRDDPGAPRLQCRRSEVHRCRPAEEKCHGSLPARWRPPRALAPWRHLRHHATRLGASMEGGLALPA</sequence>